<keyword evidence="2" id="KW-0732">Signal</keyword>
<feature type="compositionally biased region" description="Basic and acidic residues" evidence="1">
    <location>
        <begin position="50"/>
        <end position="62"/>
    </location>
</feature>
<feature type="compositionally biased region" description="Polar residues" evidence="1">
    <location>
        <begin position="37"/>
        <end position="49"/>
    </location>
</feature>
<keyword evidence="4" id="KW-1185">Reference proteome</keyword>
<organism evidence="3 4">
    <name type="scientific">Pleomassaria siparia CBS 279.74</name>
    <dbReference type="NCBI Taxonomy" id="1314801"/>
    <lineage>
        <taxon>Eukaryota</taxon>
        <taxon>Fungi</taxon>
        <taxon>Dikarya</taxon>
        <taxon>Ascomycota</taxon>
        <taxon>Pezizomycotina</taxon>
        <taxon>Dothideomycetes</taxon>
        <taxon>Pleosporomycetidae</taxon>
        <taxon>Pleosporales</taxon>
        <taxon>Pleomassariaceae</taxon>
        <taxon>Pleomassaria</taxon>
    </lineage>
</organism>
<dbReference type="AlphaFoldDB" id="A0A6G1JV32"/>
<name>A0A6G1JV32_9PLEO</name>
<feature type="signal peptide" evidence="2">
    <location>
        <begin position="1"/>
        <end position="19"/>
    </location>
</feature>
<accession>A0A6G1JV32</accession>
<evidence type="ECO:0000313" key="4">
    <source>
        <dbReference type="Proteomes" id="UP000799428"/>
    </source>
</evidence>
<feature type="compositionally biased region" description="Basic and acidic residues" evidence="1">
    <location>
        <begin position="118"/>
        <end position="129"/>
    </location>
</feature>
<evidence type="ECO:0000256" key="1">
    <source>
        <dbReference type="SAM" id="MobiDB-lite"/>
    </source>
</evidence>
<evidence type="ECO:0000313" key="3">
    <source>
        <dbReference type="EMBL" id="KAF2704142.1"/>
    </source>
</evidence>
<dbReference type="EMBL" id="MU005783">
    <property type="protein sequence ID" value="KAF2704142.1"/>
    <property type="molecule type" value="Genomic_DNA"/>
</dbReference>
<sequence length="129" mass="15345">MRWRRVRILLLCYLSAIRSRWFETKYLHSACHEYKHNTNLLSSGKSQRSNRNDGNHEKRDTDNQPWYRRNGRKVQHSAFPRIYLVRTSNDQAVDTYARMNNGDACQTRPTGYANPSNRAKDVEVEDEKR</sequence>
<feature type="region of interest" description="Disordered" evidence="1">
    <location>
        <begin position="97"/>
        <end position="129"/>
    </location>
</feature>
<dbReference type="Proteomes" id="UP000799428">
    <property type="component" value="Unassembled WGS sequence"/>
</dbReference>
<reference evidence="3" key="1">
    <citation type="journal article" date="2020" name="Stud. Mycol.">
        <title>101 Dothideomycetes genomes: a test case for predicting lifestyles and emergence of pathogens.</title>
        <authorList>
            <person name="Haridas S."/>
            <person name="Albert R."/>
            <person name="Binder M."/>
            <person name="Bloem J."/>
            <person name="Labutti K."/>
            <person name="Salamov A."/>
            <person name="Andreopoulos B."/>
            <person name="Baker S."/>
            <person name="Barry K."/>
            <person name="Bills G."/>
            <person name="Bluhm B."/>
            <person name="Cannon C."/>
            <person name="Castanera R."/>
            <person name="Culley D."/>
            <person name="Daum C."/>
            <person name="Ezra D."/>
            <person name="Gonzalez J."/>
            <person name="Henrissat B."/>
            <person name="Kuo A."/>
            <person name="Liang C."/>
            <person name="Lipzen A."/>
            <person name="Lutzoni F."/>
            <person name="Magnuson J."/>
            <person name="Mondo S."/>
            <person name="Nolan M."/>
            <person name="Ohm R."/>
            <person name="Pangilinan J."/>
            <person name="Park H.-J."/>
            <person name="Ramirez L."/>
            <person name="Alfaro M."/>
            <person name="Sun H."/>
            <person name="Tritt A."/>
            <person name="Yoshinaga Y."/>
            <person name="Zwiers L.-H."/>
            <person name="Turgeon B."/>
            <person name="Goodwin S."/>
            <person name="Spatafora J."/>
            <person name="Crous P."/>
            <person name="Grigoriev I."/>
        </authorList>
    </citation>
    <scope>NUCLEOTIDE SEQUENCE</scope>
    <source>
        <strain evidence="3">CBS 279.74</strain>
    </source>
</reference>
<gene>
    <name evidence="3" type="ORF">K504DRAFT_158830</name>
</gene>
<evidence type="ECO:0000256" key="2">
    <source>
        <dbReference type="SAM" id="SignalP"/>
    </source>
</evidence>
<feature type="compositionally biased region" description="Polar residues" evidence="1">
    <location>
        <begin position="103"/>
        <end position="117"/>
    </location>
</feature>
<feature type="chain" id="PRO_5026101754" description="Secreted protein" evidence="2">
    <location>
        <begin position="20"/>
        <end position="129"/>
    </location>
</feature>
<evidence type="ECO:0008006" key="5">
    <source>
        <dbReference type="Google" id="ProtNLM"/>
    </source>
</evidence>
<feature type="region of interest" description="Disordered" evidence="1">
    <location>
        <begin position="37"/>
        <end position="73"/>
    </location>
</feature>
<protein>
    <recommendedName>
        <fullName evidence="5">Secreted protein</fullName>
    </recommendedName>
</protein>
<proteinExistence type="predicted"/>